<dbReference type="PANTHER" id="PTHR43710">
    <property type="entry name" value="2-HYDROXYACYL-COA LYASE"/>
    <property type="match status" value="1"/>
</dbReference>
<feature type="domain" description="Thiamine pyrophosphate enzyme N-terminal TPP-binding" evidence="13">
    <location>
        <begin position="6"/>
        <end position="119"/>
    </location>
</feature>
<dbReference type="Proteomes" id="UP000038010">
    <property type="component" value="Unassembled WGS sequence"/>
</dbReference>
<evidence type="ECO:0000313" key="14">
    <source>
        <dbReference type="EMBL" id="KPI44997.1"/>
    </source>
</evidence>
<dbReference type="GO" id="GO:0030976">
    <property type="term" value="F:thiamine pyrophosphate binding"/>
    <property type="evidence" value="ECO:0007669"/>
    <property type="project" value="InterPro"/>
</dbReference>
<dbReference type="GO" id="GO:0005777">
    <property type="term" value="C:peroxisome"/>
    <property type="evidence" value="ECO:0007669"/>
    <property type="project" value="TreeGrafter"/>
</dbReference>
<dbReference type="InterPro" id="IPR012001">
    <property type="entry name" value="Thiamin_PyroP_enz_TPP-bd_dom"/>
</dbReference>
<comment type="catalytic activity">
    <reaction evidence="8">
        <text>an (R)-2-hydroxy-long-chain-fatty acyl-CoA = a long-chain fatty aldehyde + formyl-CoA</text>
        <dbReference type="Rhea" id="RHEA:67444"/>
        <dbReference type="ChEBI" id="CHEBI:17176"/>
        <dbReference type="ChEBI" id="CHEBI:57376"/>
        <dbReference type="ChEBI" id="CHEBI:170012"/>
        <dbReference type="EC" id="4.1.2.63"/>
    </reaction>
    <physiologicalReaction direction="left-to-right" evidence="8">
        <dbReference type="Rhea" id="RHEA:67445"/>
    </physiologicalReaction>
</comment>
<dbReference type="InterPro" id="IPR012000">
    <property type="entry name" value="Thiamin_PyroP_enz_cen_dom"/>
</dbReference>
<reference evidence="14 15" key="1">
    <citation type="submission" date="2015-06" db="EMBL/GenBank/DDBJ databases">
        <title>Draft genome of the ant-associated black yeast Phialophora attae CBS 131958.</title>
        <authorList>
            <person name="Moreno L.F."/>
            <person name="Stielow B.J."/>
            <person name="de Hoog S."/>
            <person name="Vicente V.A."/>
            <person name="Weiss V.A."/>
            <person name="de Vries M."/>
            <person name="Cruz L.M."/>
            <person name="Souza E.M."/>
        </authorList>
    </citation>
    <scope>NUCLEOTIDE SEQUENCE [LARGE SCALE GENOMIC DNA]</scope>
    <source>
        <strain evidence="14 15">CBS 131958</strain>
    </source>
</reference>
<dbReference type="GO" id="GO:0106359">
    <property type="term" value="F:2-hydroxyacyl-CoA lyase activity"/>
    <property type="evidence" value="ECO:0007669"/>
    <property type="project" value="UniProtKB-EC"/>
</dbReference>
<name>A0A0N1HAJ2_9EURO</name>
<keyword evidence="4" id="KW-0460">Magnesium</keyword>
<dbReference type="STRING" id="1664694.A0A0N1HAJ2"/>
<dbReference type="InterPro" id="IPR011766">
    <property type="entry name" value="TPP_enzyme_TPP-bd"/>
</dbReference>
<dbReference type="InterPro" id="IPR029061">
    <property type="entry name" value="THDP-binding"/>
</dbReference>
<gene>
    <name evidence="14" type="ORF">AB675_2542</name>
</gene>
<dbReference type="CDD" id="cd02004">
    <property type="entry name" value="TPP_BZL_OCoD_HPCL"/>
    <property type="match status" value="1"/>
</dbReference>
<dbReference type="SUPFAM" id="SSF52518">
    <property type="entry name" value="Thiamin diphosphate-binding fold (THDP-binding)"/>
    <property type="match status" value="2"/>
</dbReference>
<evidence type="ECO:0000259" key="11">
    <source>
        <dbReference type="Pfam" id="PF00205"/>
    </source>
</evidence>
<dbReference type="Pfam" id="PF02776">
    <property type="entry name" value="TPP_enzyme_N"/>
    <property type="match status" value="1"/>
</dbReference>
<evidence type="ECO:0000256" key="4">
    <source>
        <dbReference type="ARBA" id="ARBA00022842"/>
    </source>
</evidence>
<sequence length="625" mass="67209">MPNPSGAYIIARTLYELGVTVLFGLVGVPVADIAEEAISLGIRFIGFRNEQACSYAATAYGYLIGRPGICLLVGAPGILHGMAGIGNASANAWPTVFLGGSSEQALNGKGAFQEMDAVSLLTPHTKMAMRPAKNDPYTIVSAIHRAYRFAWYGRPGPTFVDLPGDLIMMPTSDGKSHLDLPSAKSLRPPPKACADSDRVAEAVALLKGAKAPLVVIGKGAAYARAEGHINELVTKHHLPFLPTPMGKGVISDDHPLSATAARSAALKNADVVVLLGARLNWILHYGEPPKYSSGVKIIQVDISPEDLGRVNGHGEPAVSLFGDIGAVVSQMNVALSAWTAFPRPNFDDKSHPYLAALSASAHKNNDAQSRKSLTATQPGQLLSYERAYHIINTALNDLTSPTQSEIVWMSEGANTMDISRTSFSVSEPRQRLDAGTYATMGVGGGYALAAYAAYNYPVADSKRIVCLFGDSAFGFSGMEIETMARHRMPIVIFVMNNSGIYHGDSISAEEWLGKQGDSVKGETVVEGRGKKGLRSTSLLWETRYDMMAEMVGGKGYFVKTEEELGRATRDAWEWGKSNRNVVLINVVIDSGRDKTISFAWEMSRQNEKVLPKQMSIAKEGKDAKL</sequence>
<dbReference type="CDD" id="cd07035">
    <property type="entry name" value="TPP_PYR_POX_like"/>
    <property type="match status" value="1"/>
</dbReference>
<comment type="cofactor">
    <cofactor evidence="1">
        <name>thiamine diphosphate</name>
        <dbReference type="ChEBI" id="CHEBI:58937"/>
    </cofactor>
</comment>
<dbReference type="GO" id="GO:0000287">
    <property type="term" value="F:magnesium ion binding"/>
    <property type="evidence" value="ECO:0007669"/>
    <property type="project" value="InterPro"/>
</dbReference>
<dbReference type="Pfam" id="PF02775">
    <property type="entry name" value="TPP_enzyme_C"/>
    <property type="match status" value="1"/>
</dbReference>
<keyword evidence="5 10" id="KW-0786">Thiamine pyrophosphate</keyword>
<dbReference type="Gene3D" id="3.40.50.970">
    <property type="match status" value="2"/>
</dbReference>
<dbReference type="EMBL" id="LFJN01000002">
    <property type="protein sequence ID" value="KPI44997.1"/>
    <property type="molecule type" value="Genomic_DNA"/>
</dbReference>
<evidence type="ECO:0000256" key="9">
    <source>
        <dbReference type="ARBA" id="ARBA00044518"/>
    </source>
</evidence>
<accession>A0A0N1HAJ2</accession>
<dbReference type="PANTHER" id="PTHR43710:SF2">
    <property type="entry name" value="2-HYDROXYACYL-COA LYASE 1"/>
    <property type="match status" value="1"/>
</dbReference>
<feature type="domain" description="Thiamine pyrophosphate enzyme central" evidence="11">
    <location>
        <begin position="199"/>
        <end position="330"/>
    </location>
</feature>
<evidence type="ECO:0000256" key="7">
    <source>
        <dbReference type="ARBA" id="ARBA00044451"/>
    </source>
</evidence>
<dbReference type="EC" id="4.1.2.63" evidence="9"/>
<dbReference type="GO" id="GO:0001561">
    <property type="term" value="P:fatty acid alpha-oxidation"/>
    <property type="evidence" value="ECO:0007669"/>
    <property type="project" value="TreeGrafter"/>
</dbReference>
<evidence type="ECO:0000256" key="1">
    <source>
        <dbReference type="ARBA" id="ARBA00001964"/>
    </source>
</evidence>
<dbReference type="OrthoDB" id="10006023at2759"/>
<evidence type="ECO:0000259" key="13">
    <source>
        <dbReference type="Pfam" id="PF02776"/>
    </source>
</evidence>
<keyword evidence="3" id="KW-0479">Metal-binding</keyword>
<dbReference type="InterPro" id="IPR045025">
    <property type="entry name" value="HACL1-like"/>
</dbReference>
<evidence type="ECO:0000256" key="3">
    <source>
        <dbReference type="ARBA" id="ARBA00022723"/>
    </source>
</evidence>
<dbReference type="InterPro" id="IPR029035">
    <property type="entry name" value="DHS-like_NAD/FAD-binding_dom"/>
</dbReference>
<dbReference type="RefSeq" id="XP_018004960.1">
    <property type="nucleotide sequence ID" value="XM_018142521.1"/>
</dbReference>
<keyword evidence="15" id="KW-1185">Reference proteome</keyword>
<evidence type="ECO:0000256" key="8">
    <source>
        <dbReference type="ARBA" id="ARBA00044454"/>
    </source>
</evidence>
<organism evidence="14 15">
    <name type="scientific">Cyphellophora attinorum</name>
    <dbReference type="NCBI Taxonomy" id="1664694"/>
    <lineage>
        <taxon>Eukaryota</taxon>
        <taxon>Fungi</taxon>
        <taxon>Dikarya</taxon>
        <taxon>Ascomycota</taxon>
        <taxon>Pezizomycotina</taxon>
        <taxon>Eurotiomycetes</taxon>
        <taxon>Chaetothyriomycetidae</taxon>
        <taxon>Chaetothyriales</taxon>
        <taxon>Cyphellophoraceae</taxon>
        <taxon>Cyphellophora</taxon>
    </lineage>
</organism>
<feature type="domain" description="Thiamine pyrophosphate enzyme TPP-binding" evidence="12">
    <location>
        <begin position="412"/>
        <end position="585"/>
    </location>
</feature>
<evidence type="ECO:0000256" key="6">
    <source>
        <dbReference type="ARBA" id="ARBA00023239"/>
    </source>
</evidence>
<dbReference type="SUPFAM" id="SSF52467">
    <property type="entry name" value="DHS-like NAD/FAD-binding domain"/>
    <property type="match status" value="1"/>
</dbReference>
<dbReference type="FunFam" id="3.40.50.1220:FF:000006">
    <property type="entry name" value="2-hydroxyacyl-CoA lyase 1"/>
    <property type="match status" value="1"/>
</dbReference>
<comment type="catalytic activity">
    <reaction evidence="7">
        <text>a 2-hydroxy-3-methyl fatty acyl-CoA = a 2-methyl-branched fatty aldehyde + formyl-CoA</text>
        <dbReference type="Rhea" id="RHEA:25375"/>
        <dbReference type="ChEBI" id="CHEBI:49188"/>
        <dbReference type="ChEBI" id="CHEBI:57376"/>
        <dbReference type="ChEBI" id="CHEBI:58783"/>
        <dbReference type="EC" id="4.1.2.63"/>
    </reaction>
    <physiologicalReaction direction="left-to-right" evidence="7">
        <dbReference type="Rhea" id="RHEA:25376"/>
    </physiologicalReaction>
</comment>
<protein>
    <recommendedName>
        <fullName evidence="9">2-hydroxyacyl-CoA lyase</fullName>
        <ecNumber evidence="9">4.1.2.63</ecNumber>
    </recommendedName>
</protein>
<evidence type="ECO:0000259" key="12">
    <source>
        <dbReference type="Pfam" id="PF02775"/>
    </source>
</evidence>
<dbReference type="Pfam" id="PF00205">
    <property type="entry name" value="TPP_enzyme_M"/>
    <property type="match status" value="1"/>
</dbReference>
<dbReference type="Gene3D" id="3.40.50.1220">
    <property type="entry name" value="TPP-binding domain"/>
    <property type="match status" value="1"/>
</dbReference>
<dbReference type="AlphaFoldDB" id="A0A0N1HAJ2"/>
<evidence type="ECO:0000256" key="5">
    <source>
        <dbReference type="ARBA" id="ARBA00023052"/>
    </source>
</evidence>
<evidence type="ECO:0000313" key="15">
    <source>
        <dbReference type="Proteomes" id="UP000038010"/>
    </source>
</evidence>
<dbReference type="GeneID" id="28734401"/>
<comment type="caution">
    <text evidence="14">The sequence shown here is derived from an EMBL/GenBank/DDBJ whole genome shotgun (WGS) entry which is preliminary data.</text>
</comment>
<comment type="similarity">
    <text evidence="2 10">Belongs to the TPP enzyme family.</text>
</comment>
<evidence type="ECO:0000256" key="2">
    <source>
        <dbReference type="ARBA" id="ARBA00007812"/>
    </source>
</evidence>
<evidence type="ECO:0000256" key="10">
    <source>
        <dbReference type="RuleBase" id="RU362132"/>
    </source>
</evidence>
<dbReference type="FunFam" id="3.40.50.970:FF:000071">
    <property type="entry name" value="2-hydroxyphytanoyl-CoA lyase, putative"/>
    <property type="match status" value="1"/>
</dbReference>
<proteinExistence type="inferred from homology"/>
<keyword evidence="6 14" id="KW-0456">Lyase</keyword>
<dbReference type="VEuPathDB" id="FungiDB:AB675_2542"/>